<dbReference type="EC" id="2.7.13.3" evidence="2"/>
<evidence type="ECO:0000313" key="12">
    <source>
        <dbReference type="EMBL" id="ACL71177.1"/>
    </source>
</evidence>
<dbReference type="InterPro" id="IPR000700">
    <property type="entry name" value="PAS-assoc_C"/>
</dbReference>
<keyword evidence="5" id="KW-0547">Nucleotide-binding</keyword>
<keyword evidence="9" id="KW-1133">Transmembrane helix</keyword>
<proteinExistence type="predicted"/>
<dbReference type="InterPro" id="IPR013767">
    <property type="entry name" value="PAS_fold"/>
</dbReference>
<dbReference type="Pfam" id="PF02518">
    <property type="entry name" value="HATPase_c"/>
    <property type="match status" value="1"/>
</dbReference>
<dbReference type="InterPro" id="IPR035965">
    <property type="entry name" value="PAS-like_dom_sf"/>
</dbReference>
<dbReference type="PRINTS" id="PR00344">
    <property type="entry name" value="BCTRLSENSOR"/>
</dbReference>
<name>B8GTB7_THISH</name>
<dbReference type="SUPFAM" id="SSF55874">
    <property type="entry name" value="ATPase domain of HSP90 chaperone/DNA topoisomerase II/histidine kinase"/>
    <property type="match status" value="1"/>
</dbReference>
<dbReference type="Gene3D" id="1.10.287.130">
    <property type="match status" value="1"/>
</dbReference>
<dbReference type="EMBL" id="CP001339">
    <property type="protein sequence ID" value="ACL71177.1"/>
    <property type="molecule type" value="Genomic_DNA"/>
</dbReference>
<dbReference type="NCBIfam" id="TIGR00229">
    <property type="entry name" value="sensory_box"/>
    <property type="match status" value="1"/>
</dbReference>
<dbReference type="GO" id="GO:0000155">
    <property type="term" value="F:phosphorelay sensor kinase activity"/>
    <property type="evidence" value="ECO:0007669"/>
    <property type="project" value="InterPro"/>
</dbReference>
<evidence type="ECO:0000256" key="6">
    <source>
        <dbReference type="ARBA" id="ARBA00022777"/>
    </source>
</evidence>
<keyword evidence="9" id="KW-0812">Transmembrane</keyword>
<comment type="catalytic activity">
    <reaction evidence="1">
        <text>ATP + protein L-histidine = ADP + protein N-phospho-L-histidine.</text>
        <dbReference type="EC" id="2.7.13.3"/>
    </reaction>
</comment>
<keyword evidence="13" id="KW-1185">Reference proteome</keyword>
<feature type="transmembrane region" description="Helical" evidence="9">
    <location>
        <begin position="42"/>
        <end position="61"/>
    </location>
</feature>
<keyword evidence="3" id="KW-0597">Phosphoprotein</keyword>
<dbReference type="HOGENOM" id="CLU_539612_0_0_6"/>
<dbReference type="PANTHER" id="PTHR43065">
    <property type="entry name" value="SENSOR HISTIDINE KINASE"/>
    <property type="match status" value="1"/>
</dbReference>
<dbReference type="eggNOG" id="COG4191">
    <property type="taxonomic scope" value="Bacteria"/>
</dbReference>
<feature type="transmembrane region" description="Helical" evidence="9">
    <location>
        <begin position="67"/>
        <end position="86"/>
    </location>
</feature>
<dbReference type="GO" id="GO:0006355">
    <property type="term" value="P:regulation of DNA-templated transcription"/>
    <property type="evidence" value="ECO:0007669"/>
    <property type="project" value="InterPro"/>
</dbReference>
<evidence type="ECO:0000313" key="13">
    <source>
        <dbReference type="Proteomes" id="UP000002383"/>
    </source>
</evidence>
<reference evidence="12 13" key="1">
    <citation type="journal article" date="2011" name="Stand. Genomic Sci.">
        <title>Complete genome sequence of 'Thioalkalivibrio sulfidophilus' HL-EbGr7.</title>
        <authorList>
            <person name="Muyzer G."/>
            <person name="Sorokin D.Y."/>
            <person name="Mavromatis K."/>
            <person name="Lapidus A."/>
            <person name="Clum A."/>
            <person name="Ivanova N."/>
            <person name="Pati A."/>
            <person name="d'Haeseleer P."/>
            <person name="Woyke T."/>
            <person name="Kyrpides N.C."/>
        </authorList>
    </citation>
    <scope>NUCLEOTIDE SEQUENCE [LARGE SCALE GENOMIC DNA]</scope>
    <source>
        <strain evidence="12 13">HL-EbGR7</strain>
    </source>
</reference>
<dbReference type="SUPFAM" id="SSF55785">
    <property type="entry name" value="PYP-like sensor domain (PAS domain)"/>
    <property type="match status" value="1"/>
</dbReference>
<dbReference type="InterPro" id="IPR000014">
    <property type="entry name" value="PAS"/>
</dbReference>
<keyword evidence="7" id="KW-0067">ATP-binding</keyword>
<dbReference type="InterPro" id="IPR003594">
    <property type="entry name" value="HATPase_dom"/>
</dbReference>
<dbReference type="InterPro" id="IPR004358">
    <property type="entry name" value="Sig_transdc_His_kin-like_C"/>
</dbReference>
<evidence type="ECO:0000256" key="7">
    <source>
        <dbReference type="ARBA" id="ARBA00022840"/>
    </source>
</evidence>
<protein>
    <recommendedName>
        <fullName evidence="2">histidine kinase</fullName>
        <ecNumber evidence="2">2.7.13.3</ecNumber>
    </recommendedName>
</protein>
<dbReference type="Pfam" id="PF00989">
    <property type="entry name" value="PAS"/>
    <property type="match status" value="1"/>
</dbReference>
<sequence length="505" mass="55974">MARVRCLRPGEERVISKTNATALTATGGSAARRLGIPRAWRLRVGLILISLSIATLLVISFAPLGGIVIWLAILCTLCGIAAGYGLSTWRYQAGLRILNAGMIDAQDGNLKPVKIPKVRDPLLLRLYREYNKTITTLGGMFALVEECQNRVLTERNRMNVVVQVLPAALLGVDDNLCINTVNKQTETLFGKKERYLVGVSLFDVLSITDETREILRDAFLYKQDIRNQVINIHLNDAERWLSMNLSFVTQDEGEMAAVITLLDITEYKQLQESVYTREKLVAMGQLAAGVAHELNTPLGSILGYSQLLIDSCEDPQRARHFARTISEQTKRCSRIIHNLLNYARKEKCQGEFCDVNALVDEVVDTLISCRLKRYEISLERDLKDSPIVDGGCGELDIVLTNLLINAVQALKGVEKPMIRVSTGLNEGGFAYIIVEDNGPGIPGELRSRIFEPFFSTKDVGEGSGLGLSISHAMVSRRGGTLRYDSDYRDGARFVIRLPNATQATE</sequence>
<dbReference type="Gene3D" id="3.30.565.10">
    <property type="entry name" value="Histidine kinase-like ATPase, C-terminal domain"/>
    <property type="match status" value="1"/>
</dbReference>
<dbReference type="Gene3D" id="3.30.450.20">
    <property type="entry name" value="PAS domain"/>
    <property type="match status" value="1"/>
</dbReference>
<dbReference type="KEGG" id="tgr:Tgr7_0073"/>
<evidence type="ECO:0000256" key="3">
    <source>
        <dbReference type="ARBA" id="ARBA00022553"/>
    </source>
</evidence>
<evidence type="ECO:0000256" key="4">
    <source>
        <dbReference type="ARBA" id="ARBA00022679"/>
    </source>
</evidence>
<keyword evidence="4" id="KW-0808">Transferase</keyword>
<keyword evidence="8" id="KW-0902">Two-component regulatory system</keyword>
<dbReference type="STRING" id="396588.Tgr7_0073"/>
<evidence type="ECO:0000256" key="2">
    <source>
        <dbReference type="ARBA" id="ARBA00012438"/>
    </source>
</evidence>
<evidence type="ECO:0000259" key="10">
    <source>
        <dbReference type="PROSITE" id="PS50109"/>
    </source>
</evidence>
<gene>
    <name evidence="12" type="ordered locus">Tgr7_0073</name>
</gene>
<feature type="domain" description="PAC" evidence="11">
    <location>
        <begin position="223"/>
        <end position="276"/>
    </location>
</feature>
<accession>B8GTB7</accession>
<dbReference type="InterPro" id="IPR036097">
    <property type="entry name" value="HisK_dim/P_sf"/>
</dbReference>
<dbReference type="InterPro" id="IPR036890">
    <property type="entry name" value="HATPase_C_sf"/>
</dbReference>
<dbReference type="InterPro" id="IPR003661">
    <property type="entry name" value="HisK_dim/P_dom"/>
</dbReference>
<evidence type="ECO:0000256" key="8">
    <source>
        <dbReference type="ARBA" id="ARBA00023012"/>
    </source>
</evidence>
<evidence type="ECO:0000256" key="5">
    <source>
        <dbReference type="ARBA" id="ARBA00022741"/>
    </source>
</evidence>
<dbReference type="PROSITE" id="PS50113">
    <property type="entry name" value="PAC"/>
    <property type="match status" value="1"/>
</dbReference>
<evidence type="ECO:0000256" key="1">
    <source>
        <dbReference type="ARBA" id="ARBA00000085"/>
    </source>
</evidence>
<evidence type="ECO:0000256" key="9">
    <source>
        <dbReference type="SAM" id="Phobius"/>
    </source>
</evidence>
<dbReference type="Pfam" id="PF00512">
    <property type="entry name" value="HisKA"/>
    <property type="match status" value="1"/>
</dbReference>
<dbReference type="SMART" id="SM00387">
    <property type="entry name" value="HATPase_c"/>
    <property type="match status" value="1"/>
</dbReference>
<keyword evidence="6 12" id="KW-0418">Kinase</keyword>
<dbReference type="SMART" id="SM00388">
    <property type="entry name" value="HisKA"/>
    <property type="match status" value="1"/>
</dbReference>
<dbReference type="InterPro" id="IPR005467">
    <property type="entry name" value="His_kinase_dom"/>
</dbReference>
<dbReference type="AlphaFoldDB" id="B8GTB7"/>
<dbReference type="PROSITE" id="PS50109">
    <property type="entry name" value="HIS_KIN"/>
    <property type="match status" value="1"/>
</dbReference>
<dbReference type="CDD" id="cd00082">
    <property type="entry name" value="HisKA"/>
    <property type="match status" value="1"/>
</dbReference>
<dbReference type="Proteomes" id="UP000002383">
    <property type="component" value="Chromosome"/>
</dbReference>
<evidence type="ECO:0000259" key="11">
    <source>
        <dbReference type="PROSITE" id="PS50113"/>
    </source>
</evidence>
<keyword evidence="9" id="KW-0472">Membrane</keyword>
<dbReference type="SUPFAM" id="SSF47384">
    <property type="entry name" value="Homodimeric domain of signal transducing histidine kinase"/>
    <property type="match status" value="1"/>
</dbReference>
<organism evidence="12 13">
    <name type="scientific">Thioalkalivibrio sulfidiphilus (strain HL-EbGR7)</name>
    <dbReference type="NCBI Taxonomy" id="396588"/>
    <lineage>
        <taxon>Bacteria</taxon>
        <taxon>Pseudomonadati</taxon>
        <taxon>Pseudomonadota</taxon>
        <taxon>Gammaproteobacteria</taxon>
        <taxon>Chromatiales</taxon>
        <taxon>Ectothiorhodospiraceae</taxon>
        <taxon>Thioalkalivibrio</taxon>
    </lineage>
</organism>
<dbReference type="GO" id="GO:0005524">
    <property type="term" value="F:ATP binding"/>
    <property type="evidence" value="ECO:0007669"/>
    <property type="project" value="UniProtKB-KW"/>
</dbReference>
<feature type="domain" description="Histidine kinase" evidence="10">
    <location>
        <begin position="289"/>
        <end position="501"/>
    </location>
</feature>
<dbReference type="PANTHER" id="PTHR43065:SF46">
    <property type="entry name" value="C4-DICARBOXYLATE TRANSPORT SENSOR PROTEIN DCTB"/>
    <property type="match status" value="1"/>
</dbReference>